<dbReference type="EMBL" id="BPVZ01000273">
    <property type="protein sequence ID" value="GKV48875.1"/>
    <property type="molecule type" value="Genomic_DNA"/>
</dbReference>
<evidence type="ECO:0000313" key="3">
    <source>
        <dbReference type="Proteomes" id="UP001054252"/>
    </source>
</evidence>
<organism evidence="2 3">
    <name type="scientific">Rubroshorea leprosula</name>
    <dbReference type="NCBI Taxonomy" id="152421"/>
    <lineage>
        <taxon>Eukaryota</taxon>
        <taxon>Viridiplantae</taxon>
        <taxon>Streptophyta</taxon>
        <taxon>Embryophyta</taxon>
        <taxon>Tracheophyta</taxon>
        <taxon>Spermatophyta</taxon>
        <taxon>Magnoliopsida</taxon>
        <taxon>eudicotyledons</taxon>
        <taxon>Gunneridae</taxon>
        <taxon>Pentapetalae</taxon>
        <taxon>rosids</taxon>
        <taxon>malvids</taxon>
        <taxon>Malvales</taxon>
        <taxon>Dipterocarpaceae</taxon>
        <taxon>Rubroshorea</taxon>
    </lineage>
</organism>
<name>A0AAV5MGE9_9ROSI</name>
<dbReference type="AlphaFoldDB" id="A0AAV5MGE9"/>
<dbReference type="Proteomes" id="UP001054252">
    <property type="component" value="Unassembled WGS sequence"/>
</dbReference>
<evidence type="ECO:0000256" key="1">
    <source>
        <dbReference type="SAM" id="MobiDB-lite"/>
    </source>
</evidence>
<feature type="compositionally biased region" description="Basic residues" evidence="1">
    <location>
        <begin position="30"/>
        <end position="44"/>
    </location>
</feature>
<gene>
    <name evidence="2" type="ORF">SLEP1_g55664</name>
</gene>
<evidence type="ECO:0000313" key="2">
    <source>
        <dbReference type="EMBL" id="GKV48875.1"/>
    </source>
</evidence>
<reference evidence="2 3" key="1">
    <citation type="journal article" date="2021" name="Commun. Biol.">
        <title>The genome of Shorea leprosula (Dipterocarpaceae) highlights the ecological relevance of drought in aseasonal tropical rainforests.</title>
        <authorList>
            <person name="Ng K.K.S."/>
            <person name="Kobayashi M.J."/>
            <person name="Fawcett J.A."/>
            <person name="Hatakeyama M."/>
            <person name="Paape T."/>
            <person name="Ng C.H."/>
            <person name="Ang C.C."/>
            <person name="Tnah L.H."/>
            <person name="Lee C.T."/>
            <person name="Nishiyama T."/>
            <person name="Sese J."/>
            <person name="O'Brien M.J."/>
            <person name="Copetti D."/>
            <person name="Mohd Noor M.I."/>
            <person name="Ong R.C."/>
            <person name="Putra M."/>
            <person name="Sireger I.Z."/>
            <person name="Indrioko S."/>
            <person name="Kosugi Y."/>
            <person name="Izuno A."/>
            <person name="Isagi Y."/>
            <person name="Lee S.L."/>
            <person name="Shimizu K.K."/>
        </authorList>
    </citation>
    <scope>NUCLEOTIDE SEQUENCE [LARGE SCALE GENOMIC DNA]</scope>
    <source>
        <strain evidence="2">214</strain>
    </source>
</reference>
<accession>A0AAV5MGE9</accession>
<sequence>MEKVLTNRGLRRSLTTSIFLHRGQLPSPRGKLRRSKARRSKAQAHRTLYGSSNQGILQGKECDYSLNNHTLRDLGVRFC</sequence>
<proteinExistence type="predicted"/>
<comment type="caution">
    <text evidence="2">The sequence shown here is derived from an EMBL/GenBank/DDBJ whole genome shotgun (WGS) entry which is preliminary data.</text>
</comment>
<feature type="region of interest" description="Disordered" evidence="1">
    <location>
        <begin position="23"/>
        <end position="50"/>
    </location>
</feature>
<protein>
    <submittedName>
        <fullName evidence="2">Uncharacterized protein</fullName>
    </submittedName>
</protein>
<keyword evidence="3" id="KW-1185">Reference proteome</keyword>